<keyword evidence="3" id="KW-1185">Reference proteome</keyword>
<dbReference type="AlphaFoldDB" id="A0A2A6J4Z6"/>
<organism evidence="2 3">
    <name type="scientific">Rhizobium chutanense</name>
    <dbReference type="NCBI Taxonomy" id="2035448"/>
    <lineage>
        <taxon>Bacteria</taxon>
        <taxon>Pseudomonadati</taxon>
        <taxon>Pseudomonadota</taxon>
        <taxon>Alphaproteobacteria</taxon>
        <taxon>Hyphomicrobiales</taxon>
        <taxon>Rhizobiaceae</taxon>
        <taxon>Rhizobium/Agrobacterium group</taxon>
        <taxon>Rhizobium</taxon>
    </lineage>
</organism>
<name>A0A2A6J4Z6_9HYPH</name>
<protein>
    <submittedName>
        <fullName evidence="2">NAD-dependent epimerase</fullName>
    </submittedName>
</protein>
<dbReference type="CDD" id="cd08946">
    <property type="entry name" value="SDR_e"/>
    <property type="match status" value="1"/>
</dbReference>
<comment type="caution">
    <text evidence="2">The sequence shown here is derived from an EMBL/GenBank/DDBJ whole genome shotgun (WGS) entry which is preliminary data.</text>
</comment>
<dbReference type="Gene3D" id="3.40.50.720">
    <property type="entry name" value="NAD(P)-binding Rossmann-like Domain"/>
    <property type="match status" value="1"/>
</dbReference>
<dbReference type="Proteomes" id="UP000220768">
    <property type="component" value="Unassembled WGS sequence"/>
</dbReference>
<dbReference type="PANTHER" id="PTHR43245">
    <property type="entry name" value="BIFUNCTIONAL POLYMYXIN RESISTANCE PROTEIN ARNA"/>
    <property type="match status" value="1"/>
</dbReference>
<dbReference type="InterPro" id="IPR036291">
    <property type="entry name" value="NAD(P)-bd_dom_sf"/>
</dbReference>
<accession>A0A2A6J4Z6</accession>
<dbReference type="EMBL" id="NWSV01000025">
    <property type="protein sequence ID" value="PDT01226.1"/>
    <property type="molecule type" value="Genomic_DNA"/>
</dbReference>
<evidence type="ECO:0000313" key="3">
    <source>
        <dbReference type="Proteomes" id="UP000220768"/>
    </source>
</evidence>
<dbReference type="Pfam" id="PF01370">
    <property type="entry name" value="Epimerase"/>
    <property type="match status" value="1"/>
</dbReference>
<dbReference type="RefSeq" id="WP_097614985.1">
    <property type="nucleotide sequence ID" value="NZ_NWSV01000025.1"/>
</dbReference>
<evidence type="ECO:0000259" key="1">
    <source>
        <dbReference type="Pfam" id="PF01370"/>
    </source>
</evidence>
<sequence length="331" mass="36258">MTILVTGSAGHLGEALMRTLRAQSRWARGIDIKPSAFTDRIGSIGDRDFVRQAMSGISHVIHAATLHKPHVATHGNRDFLDTNVGGTLNLLEEAATAGVSSFVFTSTTSAFGAALTPAEGEPAAWVTEDVLPIARNIYGVTKLAAEGVCELFARKSRLPLVILRTSRFFPESDDDPGIRNGYLAENAHGNELLHRRVDISDVVGAHLLALERAPAIGFGRYIVSATTPFSSGDLAALRRDAPAVVERLFPGAGSLYAERGWKMFPTLDRVYVNERARRELGWLPRYDFRFLLDCLRENREWRSPLALDVGSKGYHDEDFAEGPYPVDQATA</sequence>
<dbReference type="InterPro" id="IPR050177">
    <property type="entry name" value="Lipid_A_modif_metabolic_enz"/>
</dbReference>
<reference evidence="2 3" key="1">
    <citation type="submission" date="2017-09" db="EMBL/GenBank/DDBJ databases">
        <title>Comparative genomics of rhizobia isolated from Phaseolus vulgaris in China.</title>
        <authorList>
            <person name="Tong W."/>
        </authorList>
    </citation>
    <scope>NUCLEOTIDE SEQUENCE [LARGE SCALE GENOMIC DNA]</scope>
    <source>
        <strain evidence="2 3">C5</strain>
    </source>
</reference>
<proteinExistence type="predicted"/>
<feature type="domain" description="NAD-dependent epimerase/dehydratase" evidence="1">
    <location>
        <begin position="3"/>
        <end position="212"/>
    </location>
</feature>
<dbReference type="InterPro" id="IPR001509">
    <property type="entry name" value="Epimerase_deHydtase"/>
</dbReference>
<dbReference type="SUPFAM" id="SSF51735">
    <property type="entry name" value="NAD(P)-binding Rossmann-fold domains"/>
    <property type="match status" value="1"/>
</dbReference>
<evidence type="ECO:0000313" key="2">
    <source>
        <dbReference type="EMBL" id="PDT01226.1"/>
    </source>
</evidence>
<gene>
    <name evidence="2" type="ORF">CO666_26360</name>
</gene>
<dbReference type="PANTHER" id="PTHR43245:SF54">
    <property type="entry name" value="BLL0593 PROTEIN"/>
    <property type="match status" value="1"/>
</dbReference>